<name>A0A8H4QSA3_9AGAR</name>
<evidence type="ECO:0000313" key="4">
    <source>
        <dbReference type="EMBL" id="KAF4616457.1"/>
    </source>
</evidence>
<evidence type="ECO:0000313" key="5">
    <source>
        <dbReference type="Proteomes" id="UP000521872"/>
    </source>
</evidence>
<dbReference type="GO" id="GO:0005739">
    <property type="term" value="C:mitochondrion"/>
    <property type="evidence" value="ECO:0007669"/>
    <property type="project" value="UniProtKB-SubCell"/>
</dbReference>
<reference evidence="4 5" key="1">
    <citation type="submission" date="2019-12" db="EMBL/GenBank/DDBJ databases">
        <authorList>
            <person name="Floudas D."/>
            <person name="Bentzer J."/>
            <person name="Ahren D."/>
            <person name="Johansson T."/>
            <person name="Persson P."/>
            <person name="Tunlid A."/>
        </authorList>
    </citation>
    <scope>NUCLEOTIDE SEQUENCE [LARGE SCALE GENOMIC DNA]</scope>
    <source>
        <strain evidence="4 5">CBS 102.39</strain>
    </source>
</reference>
<dbReference type="PANTHER" id="PTHR28133:SF1">
    <property type="entry name" value="REQUIRED FOR RESPIRATORY GROWTH PROTEIN 7, MITOCHONDRIAL"/>
    <property type="match status" value="1"/>
</dbReference>
<organism evidence="4 5">
    <name type="scientific">Agrocybe pediades</name>
    <dbReference type="NCBI Taxonomy" id="84607"/>
    <lineage>
        <taxon>Eukaryota</taxon>
        <taxon>Fungi</taxon>
        <taxon>Dikarya</taxon>
        <taxon>Basidiomycota</taxon>
        <taxon>Agaricomycotina</taxon>
        <taxon>Agaricomycetes</taxon>
        <taxon>Agaricomycetidae</taxon>
        <taxon>Agaricales</taxon>
        <taxon>Agaricineae</taxon>
        <taxon>Strophariaceae</taxon>
        <taxon>Agrocybe</taxon>
    </lineage>
</organism>
<evidence type="ECO:0000256" key="1">
    <source>
        <dbReference type="ARBA" id="ARBA00004173"/>
    </source>
</evidence>
<dbReference type="PANTHER" id="PTHR28133">
    <property type="entry name" value="REQUIRED FOR RESPIRATORY GROWTH PROTEIN 7, MITOCHONDRIAL"/>
    <property type="match status" value="1"/>
</dbReference>
<dbReference type="Pfam" id="PF10356">
    <property type="entry name" value="RRG7"/>
    <property type="match status" value="1"/>
</dbReference>
<proteinExistence type="predicted"/>
<comment type="subcellular location">
    <subcellularLocation>
        <location evidence="1">Mitochondrion</location>
    </subcellularLocation>
</comment>
<evidence type="ECO:0000256" key="2">
    <source>
        <dbReference type="ARBA" id="ARBA00023128"/>
    </source>
</evidence>
<feature type="region of interest" description="Disordered" evidence="3">
    <location>
        <begin position="149"/>
        <end position="178"/>
    </location>
</feature>
<gene>
    <name evidence="4" type="ORF">D9613_008758</name>
</gene>
<protein>
    <submittedName>
        <fullName evidence="4">Uncharacterized protein</fullName>
    </submittedName>
</protein>
<dbReference type="AlphaFoldDB" id="A0A8H4QSA3"/>
<dbReference type="EMBL" id="JAACJL010000031">
    <property type="protein sequence ID" value="KAF4616457.1"/>
    <property type="molecule type" value="Genomic_DNA"/>
</dbReference>
<sequence>MRHVHFQVMMKTAVRGRPTTWTSTIFRSPHNRRLFFASATQRAPRLSTTEKGNAFEERSLKVLEQTMSMSLKRVGGKEDGGIDLLGWWWLPHDNQDASFVSSSSSSPFNRRRIRVIGQCKAEKKKMGPNYVRELEGVLYRLLATQNSSRSTSTTPLFCSDTDTETDSGDDSGTVSEPLALPDTTIPMVALLISESPFTKSTLLRAHSSPIPFFLLHLPPVEESAISASSASLGTLGAAMCNPALCGSRGLLKGQMEVRWERPVMGQEGSGRPALWWRSERLQSRILDVDKGTDVPVEDKVADT</sequence>
<dbReference type="InterPro" id="IPR018828">
    <property type="entry name" value="RRG7"/>
</dbReference>
<keyword evidence="5" id="KW-1185">Reference proteome</keyword>
<comment type="caution">
    <text evidence="4">The sequence shown here is derived from an EMBL/GenBank/DDBJ whole genome shotgun (WGS) entry which is preliminary data.</text>
</comment>
<accession>A0A8H4QSA3</accession>
<evidence type="ECO:0000256" key="3">
    <source>
        <dbReference type="SAM" id="MobiDB-lite"/>
    </source>
</evidence>
<dbReference type="Proteomes" id="UP000521872">
    <property type="component" value="Unassembled WGS sequence"/>
</dbReference>
<keyword evidence="2" id="KW-0496">Mitochondrion</keyword>